<protein>
    <submittedName>
        <fullName evidence="1">Uncharacterized protein</fullName>
    </submittedName>
</protein>
<feature type="non-terminal residue" evidence="1">
    <location>
        <position position="74"/>
    </location>
</feature>
<dbReference type="Proteomes" id="UP000194236">
    <property type="component" value="Unassembled WGS sequence"/>
</dbReference>
<proteinExistence type="predicted"/>
<dbReference type="AlphaFoldDB" id="A0A1Y3AX69"/>
<name>A0A1Y3AX69_EURMA</name>
<gene>
    <name evidence="1" type="ORF">BLA29_010123</name>
</gene>
<evidence type="ECO:0000313" key="2">
    <source>
        <dbReference type="Proteomes" id="UP000194236"/>
    </source>
</evidence>
<comment type="caution">
    <text evidence="1">The sequence shown here is derived from an EMBL/GenBank/DDBJ whole genome shotgun (WGS) entry which is preliminary data.</text>
</comment>
<evidence type="ECO:0000313" key="1">
    <source>
        <dbReference type="EMBL" id="OTF73091.1"/>
    </source>
</evidence>
<accession>A0A1Y3AX69</accession>
<sequence>MNTNGTMMNGNNPVVNDVEDIKTVTYFQNQPIQQQWFLVVNNGKIPMFNAPEQRCRRQAELKSIAKSVQMDPDR</sequence>
<dbReference type="EMBL" id="MUJZ01053199">
    <property type="protein sequence ID" value="OTF73091.1"/>
    <property type="molecule type" value="Genomic_DNA"/>
</dbReference>
<keyword evidence="2" id="KW-1185">Reference proteome</keyword>
<organism evidence="1 2">
    <name type="scientific">Euroglyphus maynei</name>
    <name type="common">Mayne's house dust mite</name>
    <dbReference type="NCBI Taxonomy" id="6958"/>
    <lineage>
        <taxon>Eukaryota</taxon>
        <taxon>Metazoa</taxon>
        <taxon>Ecdysozoa</taxon>
        <taxon>Arthropoda</taxon>
        <taxon>Chelicerata</taxon>
        <taxon>Arachnida</taxon>
        <taxon>Acari</taxon>
        <taxon>Acariformes</taxon>
        <taxon>Sarcoptiformes</taxon>
        <taxon>Astigmata</taxon>
        <taxon>Psoroptidia</taxon>
        <taxon>Analgoidea</taxon>
        <taxon>Pyroglyphidae</taxon>
        <taxon>Pyroglyphinae</taxon>
        <taxon>Euroglyphus</taxon>
    </lineage>
</organism>
<dbReference type="OrthoDB" id="6529998at2759"/>
<reference evidence="1 2" key="1">
    <citation type="submission" date="2017-03" db="EMBL/GenBank/DDBJ databases">
        <title>Genome Survey of Euroglyphus maynei.</title>
        <authorList>
            <person name="Arlian L.G."/>
            <person name="Morgan M.S."/>
            <person name="Rider S.D."/>
        </authorList>
    </citation>
    <scope>NUCLEOTIDE SEQUENCE [LARGE SCALE GENOMIC DNA]</scope>
    <source>
        <strain evidence="1">Arlian Lab</strain>
        <tissue evidence="1">Whole body</tissue>
    </source>
</reference>